<sequence>MVDMSKAAFHIVYDGPALATHEMSVNDLAPALLAFGDLVEAANETLNGSKRARVTLNVKASFKTGCFGIELDVVQTLLQQVGALFSAAQAVSAQDMLRWLGFAWENGDKAMVYGGGLIWLMKRLAGQPIRQATRLESGLVRITIEGAAVDVESQVIELYRNARLRKALDEVLKPLDQEGIDEFAVTDKQQSTRFVQVSEKERPYFSAPSAVVEELQPIEVEANLQLVSVSFRQDNKWRFSEGDYPFYATVLDKGFLLKVQRNEPFSAGDRLRVRMRKTQKIVDGSIRIDYEILEVLDHQRGSSQIPIIFDNE</sequence>
<evidence type="ECO:0000313" key="2">
    <source>
        <dbReference type="Proteomes" id="UP001214170"/>
    </source>
</evidence>
<keyword evidence="2" id="KW-1185">Reference proteome</keyword>
<reference evidence="1 2" key="1">
    <citation type="submission" date="2023-03" db="EMBL/GenBank/DDBJ databases">
        <title>Achromobacter spanius LIG8.</title>
        <authorList>
            <person name="Shrestha S."/>
        </authorList>
    </citation>
    <scope>NUCLEOTIDE SEQUENCE [LARGE SCALE GENOMIC DNA]</scope>
    <source>
        <strain evidence="1 2">LIG8</strain>
    </source>
</reference>
<dbReference type="EMBL" id="CP121261">
    <property type="protein sequence ID" value="WFP07533.1"/>
    <property type="molecule type" value="Genomic_DNA"/>
</dbReference>
<evidence type="ECO:0000313" key="1">
    <source>
        <dbReference type="EMBL" id="WFP07533.1"/>
    </source>
</evidence>
<name>A0ABY8GSJ7_9BURK</name>
<dbReference type="RefSeq" id="WP_268079537.1">
    <property type="nucleotide sequence ID" value="NZ_CP106885.1"/>
</dbReference>
<dbReference type="Proteomes" id="UP001214170">
    <property type="component" value="Chromosome"/>
</dbReference>
<accession>A0ABY8GSJ7</accession>
<gene>
    <name evidence="1" type="ORF">P8T11_25010</name>
</gene>
<protein>
    <submittedName>
        <fullName evidence="1">Uncharacterized protein</fullName>
    </submittedName>
</protein>
<proteinExistence type="predicted"/>
<organism evidence="1 2">
    <name type="scientific">Achromobacter spanius</name>
    <dbReference type="NCBI Taxonomy" id="217203"/>
    <lineage>
        <taxon>Bacteria</taxon>
        <taxon>Pseudomonadati</taxon>
        <taxon>Pseudomonadota</taxon>
        <taxon>Betaproteobacteria</taxon>
        <taxon>Burkholderiales</taxon>
        <taxon>Alcaligenaceae</taxon>
        <taxon>Achromobacter</taxon>
    </lineage>
</organism>